<dbReference type="Pfam" id="PF07848">
    <property type="entry name" value="PaaX"/>
    <property type="match status" value="1"/>
</dbReference>
<dbReference type="Proteomes" id="UP000019494">
    <property type="component" value="Unassembled WGS sequence"/>
</dbReference>
<dbReference type="InterPro" id="IPR013225">
    <property type="entry name" value="PaaX_C"/>
</dbReference>
<sequence length="278" mass="31312">MQVARFRAESASVTPGSARSLLFTALGELVWPAGETVRTATLVHILTGLGFEEQTARQAIARASASDWIEARRNGREVSWALTPKIIDIFVTGSVRVYSLSRPVTDWDGRWLSVMPTIPQSRRAARRPLYAGLTWAGFGDPAPGLWLSPHVERAEEVAWLIKELDLVEHTVSLTGTVASIGLSTSEIISRGWDLDALQDHYAQVLERVSRLRPVGAEEILLTHIQTMNEWQEFPRTDPQLPEALLPHWIGRRVARRIEQLRAEWTPITRQRYAELNRA</sequence>
<feature type="domain" description="Transcriptional repressor PaaX-like central Cas2-like" evidence="3">
    <location>
        <begin position="106"/>
        <end position="177"/>
    </location>
</feature>
<feature type="domain" description="Transcriptional repressor PaaX-like C-terminal" evidence="2">
    <location>
        <begin position="192"/>
        <end position="267"/>
    </location>
</feature>
<evidence type="ECO:0000259" key="1">
    <source>
        <dbReference type="Pfam" id="PF07848"/>
    </source>
</evidence>
<dbReference type="InterPro" id="IPR011965">
    <property type="entry name" value="PaaX_trns_reg"/>
</dbReference>
<dbReference type="InterPro" id="IPR012906">
    <property type="entry name" value="PaaX-like_N"/>
</dbReference>
<dbReference type="PANTHER" id="PTHR30319">
    <property type="entry name" value="PHENYLACETIC ACID REGULATOR-RELATED TRANSCRIPTIONAL REPRESSOR"/>
    <property type="match status" value="1"/>
</dbReference>
<dbReference type="Gene3D" id="3.30.70.2650">
    <property type="match status" value="1"/>
</dbReference>
<comment type="caution">
    <text evidence="4">The sequence shown here is derived from an EMBL/GenBank/DDBJ whole genome shotgun (WGS) entry which is preliminary data.</text>
</comment>
<protein>
    <submittedName>
        <fullName evidence="4">Phenylacetic acid degradation protein PaaX</fullName>
    </submittedName>
</protein>
<proteinExistence type="predicted"/>
<dbReference type="GO" id="GO:0006351">
    <property type="term" value="P:DNA-templated transcription"/>
    <property type="evidence" value="ECO:0007669"/>
    <property type="project" value="InterPro"/>
</dbReference>
<evidence type="ECO:0000313" key="5">
    <source>
        <dbReference type="Proteomes" id="UP000019494"/>
    </source>
</evidence>
<evidence type="ECO:0000259" key="3">
    <source>
        <dbReference type="Pfam" id="PF20803"/>
    </source>
</evidence>
<organism evidence="4 5">
    <name type="scientific">Intrasporangium chromatireducens Q5-1</name>
    <dbReference type="NCBI Taxonomy" id="584657"/>
    <lineage>
        <taxon>Bacteria</taxon>
        <taxon>Bacillati</taxon>
        <taxon>Actinomycetota</taxon>
        <taxon>Actinomycetes</taxon>
        <taxon>Micrococcales</taxon>
        <taxon>Intrasporangiaceae</taxon>
        <taxon>Intrasporangium</taxon>
    </lineage>
</organism>
<dbReference type="Pfam" id="PF20803">
    <property type="entry name" value="PaaX_M"/>
    <property type="match status" value="1"/>
</dbReference>
<dbReference type="PIRSF" id="PIRSF020623">
    <property type="entry name" value="PaaX"/>
    <property type="match status" value="1"/>
</dbReference>
<feature type="domain" description="Transcriptional repressor PaaX-like N-terminal" evidence="1">
    <location>
        <begin position="17"/>
        <end position="84"/>
    </location>
</feature>
<reference evidence="5" key="1">
    <citation type="submission" date="2013-08" db="EMBL/GenBank/DDBJ databases">
        <title>Intrasporangium oryzae NRRL B-24470.</title>
        <authorList>
            <person name="Liu H."/>
            <person name="Wang G."/>
        </authorList>
    </citation>
    <scope>NUCLEOTIDE SEQUENCE [LARGE SCALE GENOMIC DNA]</scope>
    <source>
        <strain evidence="5">Q5-1</strain>
    </source>
</reference>
<evidence type="ECO:0000259" key="2">
    <source>
        <dbReference type="Pfam" id="PF08223"/>
    </source>
</evidence>
<dbReference type="InterPro" id="IPR036388">
    <property type="entry name" value="WH-like_DNA-bd_sf"/>
</dbReference>
<dbReference type="InterPro" id="IPR048846">
    <property type="entry name" value="PaaX-like_central"/>
</dbReference>
<dbReference type="Pfam" id="PF08223">
    <property type="entry name" value="PaaX_C"/>
    <property type="match status" value="1"/>
</dbReference>
<accession>W9GVB4</accession>
<name>W9GVB4_9MICO</name>
<dbReference type="Gene3D" id="1.10.10.10">
    <property type="entry name" value="Winged helix-like DNA-binding domain superfamily/Winged helix DNA-binding domain"/>
    <property type="match status" value="1"/>
</dbReference>
<dbReference type="AlphaFoldDB" id="W9GVB4"/>
<dbReference type="PANTHER" id="PTHR30319:SF1">
    <property type="entry name" value="TRANSCRIPTIONAL REPRESSOR PAAX"/>
    <property type="match status" value="1"/>
</dbReference>
<evidence type="ECO:0000313" key="4">
    <source>
        <dbReference type="EMBL" id="EWT07814.1"/>
    </source>
</evidence>
<dbReference type="EMBL" id="AWQS01000004">
    <property type="protein sequence ID" value="EWT07814.1"/>
    <property type="molecule type" value="Genomic_DNA"/>
</dbReference>
<keyword evidence="5" id="KW-1185">Reference proteome</keyword>
<gene>
    <name evidence="4" type="ORF">N864_22445</name>
</gene>